<dbReference type="EMBL" id="VSRR010003241">
    <property type="protein sequence ID" value="MPC35296.1"/>
    <property type="molecule type" value="Genomic_DNA"/>
</dbReference>
<comment type="caution">
    <text evidence="2">The sequence shown here is derived from an EMBL/GenBank/DDBJ whole genome shotgun (WGS) entry which is preliminary data.</text>
</comment>
<evidence type="ECO:0000256" key="1">
    <source>
        <dbReference type="SAM" id="MobiDB-lite"/>
    </source>
</evidence>
<reference evidence="2 3" key="1">
    <citation type="submission" date="2019-05" db="EMBL/GenBank/DDBJ databases">
        <title>Another draft genome of Portunus trituberculatus and its Hox gene families provides insights of decapod evolution.</title>
        <authorList>
            <person name="Jeong J.-H."/>
            <person name="Song I."/>
            <person name="Kim S."/>
            <person name="Choi T."/>
            <person name="Kim D."/>
            <person name="Ryu S."/>
            <person name="Kim W."/>
        </authorList>
    </citation>
    <scope>NUCLEOTIDE SEQUENCE [LARGE SCALE GENOMIC DNA]</scope>
    <source>
        <tissue evidence="2">Muscle</tissue>
    </source>
</reference>
<feature type="region of interest" description="Disordered" evidence="1">
    <location>
        <begin position="1"/>
        <end position="27"/>
    </location>
</feature>
<evidence type="ECO:0000313" key="3">
    <source>
        <dbReference type="Proteomes" id="UP000324222"/>
    </source>
</evidence>
<feature type="region of interest" description="Disordered" evidence="1">
    <location>
        <begin position="99"/>
        <end position="187"/>
    </location>
</feature>
<proteinExistence type="predicted"/>
<gene>
    <name evidence="2" type="ORF">E2C01_028716</name>
</gene>
<sequence>MPGATHRPQANNARGYMGLPHLGHHTTGAPLKASETLLPPTLNKHSVRQPTLDPTTSWQHAVSLVRVAAVRCGRVSVGAGAHSPLECLGHLLRGWGGGGETTVAGGEGRGGSAGKQGTEGELDGEGADPLWRNTALHQHESDEPQSHTQRGKIRAQNRTSTDLDSPFCSVNPRNFIYKGRKSSPEQV</sequence>
<keyword evidence="3" id="KW-1185">Reference proteome</keyword>
<evidence type="ECO:0000313" key="2">
    <source>
        <dbReference type="EMBL" id="MPC35296.1"/>
    </source>
</evidence>
<name>A0A5B7EPZ0_PORTR</name>
<organism evidence="2 3">
    <name type="scientific">Portunus trituberculatus</name>
    <name type="common">Swimming crab</name>
    <name type="synonym">Neptunus trituberculatus</name>
    <dbReference type="NCBI Taxonomy" id="210409"/>
    <lineage>
        <taxon>Eukaryota</taxon>
        <taxon>Metazoa</taxon>
        <taxon>Ecdysozoa</taxon>
        <taxon>Arthropoda</taxon>
        <taxon>Crustacea</taxon>
        <taxon>Multicrustacea</taxon>
        <taxon>Malacostraca</taxon>
        <taxon>Eumalacostraca</taxon>
        <taxon>Eucarida</taxon>
        <taxon>Decapoda</taxon>
        <taxon>Pleocyemata</taxon>
        <taxon>Brachyura</taxon>
        <taxon>Eubrachyura</taxon>
        <taxon>Portunoidea</taxon>
        <taxon>Portunidae</taxon>
        <taxon>Portuninae</taxon>
        <taxon>Portunus</taxon>
    </lineage>
</organism>
<accession>A0A5B7EPZ0</accession>
<dbReference type="AlphaFoldDB" id="A0A5B7EPZ0"/>
<dbReference type="Proteomes" id="UP000324222">
    <property type="component" value="Unassembled WGS sequence"/>
</dbReference>
<protein>
    <submittedName>
        <fullName evidence="2">Uncharacterized protein</fullName>
    </submittedName>
</protein>
<feature type="compositionally biased region" description="Gly residues" evidence="1">
    <location>
        <begin position="99"/>
        <end position="114"/>
    </location>
</feature>